<evidence type="ECO:0000313" key="2">
    <source>
        <dbReference type="Proteomes" id="UP000542973"/>
    </source>
</evidence>
<dbReference type="RefSeq" id="WP_151022407.1">
    <property type="nucleotide sequence ID" value="NZ_BAAAEB010000073.1"/>
</dbReference>
<protein>
    <submittedName>
        <fullName evidence="1">Uncharacterized protein</fullName>
    </submittedName>
</protein>
<reference evidence="1 2" key="1">
    <citation type="submission" date="2020-05" db="EMBL/GenBank/DDBJ databases">
        <title>MicrobeNet Type strains.</title>
        <authorList>
            <person name="Nicholson A.C."/>
        </authorList>
    </citation>
    <scope>NUCLEOTIDE SEQUENCE [LARGE SCALE GENOMIC DNA]</scope>
    <source>
        <strain evidence="1 2">ATCC 700815</strain>
    </source>
</reference>
<proteinExistence type="predicted"/>
<dbReference type="EMBL" id="JABEMD010000023">
    <property type="protein sequence ID" value="NNH12087.1"/>
    <property type="molecule type" value="Genomic_DNA"/>
</dbReference>
<evidence type="ECO:0000313" key="1">
    <source>
        <dbReference type="EMBL" id="NNH12087.1"/>
    </source>
</evidence>
<dbReference type="Proteomes" id="UP000542973">
    <property type="component" value="Unassembled WGS sequence"/>
</dbReference>
<name>A0A849BHN9_9BURK</name>
<dbReference type="InterPro" id="IPR012334">
    <property type="entry name" value="Pectin_lyas_fold"/>
</dbReference>
<accession>A0A849BHN9</accession>
<dbReference type="Gene3D" id="2.160.20.10">
    <property type="entry name" value="Single-stranded right-handed beta-helix, Pectin lyase-like"/>
    <property type="match status" value="1"/>
</dbReference>
<sequence>MTLSLLQEPVMSFEDFNGRPLSGGKLYTYAAGTLTPKATFQDQAGSIPNSNPITLNARGEATVYGSGNYRMILKDSKGNTVWDRDNIESIDTLAGASTNTLLARLVDDIDPENGVSLIGGAPRVVKSINDLKALPKNGAKFVEVLGYYEPGDMGGGRYWVDAADDTSEDNGGTIIVANDGGRWRLADTKIVSVRQFGAKGDGVFDDTAAFNAIADACTERLVPPGDWRVNSDMSQPGVWIIDQGANISKRHFAGQPGNGGGAIEFNKARITTGQQYLADQIDGLSYGYGKNEYINPYFRIWQRLDISGGNSVSCPSPTFGDANTYSGTGGVRTYGPDMWWGKVWGGAYNPNNPSVNPGAGTLVLERKEYGNTNLLEGQPYYLRASFTGFNGTEGQYLDPVIGMMDIGTNSAEIGTCTRDARRYGKRTFRMRARWVSGDNQVNVRMTYNFGAGGSPAVFVNLQGFSLNTDGKIYDYVVNYEVPQLTTDGYGNPITFGTPGTDYITTAITCGANGNYTHDYFAVEHRQGWGFMQWERTPFELDMHRCRSEFQYAKAAYAGSTTANANYGGCVILSPKMRDTPNLDLVKIDYNAGAFTGGVESISVTGGGFNYTSAPTVTISGGGGSGATATATVANGSVTGITVTAAGSGYTSPPQVSFSGGGGYGASAKSHIMATPFAVDSNGGQWWLRAAVTNNNSRVVCQFEANAMRVKR</sequence>
<dbReference type="AlphaFoldDB" id="A0A849BHN9"/>
<organism evidence="1 2">
    <name type="scientific">Cupriavidus gilardii</name>
    <dbReference type="NCBI Taxonomy" id="82541"/>
    <lineage>
        <taxon>Bacteria</taxon>
        <taxon>Pseudomonadati</taxon>
        <taxon>Pseudomonadota</taxon>
        <taxon>Betaproteobacteria</taxon>
        <taxon>Burkholderiales</taxon>
        <taxon>Burkholderiaceae</taxon>
        <taxon>Cupriavidus</taxon>
    </lineage>
</organism>
<gene>
    <name evidence="1" type="ORF">HLB16_14515</name>
</gene>
<comment type="caution">
    <text evidence="1">The sequence shown here is derived from an EMBL/GenBank/DDBJ whole genome shotgun (WGS) entry which is preliminary data.</text>
</comment>